<keyword evidence="4" id="KW-0031">Aminopeptidase</keyword>
<dbReference type="InterPro" id="IPR027268">
    <property type="entry name" value="Peptidase_M4/M1_CTD_sf"/>
</dbReference>
<reference evidence="5" key="1">
    <citation type="submission" date="2023-09" db="EMBL/GenBank/DDBJ databases">
        <authorList>
            <person name="Li S."/>
            <person name="Li X."/>
            <person name="Zhang C."/>
            <person name="Zhao Z."/>
        </authorList>
    </citation>
    <scope>NUCLEOTIDE SEQUENCE [LARGE SCALE GENOMIC DNA]</scope>
    <source>
        <strain evidence="5">SQ149</strain>
    </source>
</reference>
<dbReference type="EC" id="3.4.11.-" evidence="4"/>
<keyword evidence="2" id="KW-0732">Signal</keyword>
<dbReference type="Pfam" id="PF01433">
    <property type="entry name" value="Peptidase_M1"/>
    <property type="match status" value="1"/>
</dbReference>
<dbReference type="EMBL" id="CP134145">
    <property type="protein sequence ID" value="WNC73304.1"/>
    <property type="molecule type" value="Genomic_DNA"/>
</dbReference>
<feature type="chain" id="PRO_5045584464" evidence="2">
    <location>
        <begin position="23"/>
        <end position="818"/>
    </location>
</feature>
<dbReference type="RefSeq" id="WP_348392416.1">
    <property type="nucleotide sequence ID" value="NZ_CP134145.1"/>
</dbReference>
<protein>
    <submittedName>
        <fullName evidence="4">M1 family metallopeptidase</fullName>
        <ecNumber evidence="4">3.4.11.-</ecNumber>
    </submittedName>
</protein>
<dbReference type="SUPFAM" id="SSF55486">
    <property type="entry name" value="Metalloproteases ('zincins'), catalytic domain"/>
    <property type="match status" value="1"/>
</dbReference>
<dbReference type="InterPro" id="IPR014782">
    <property type="entry name" value="Peptidase_M1_dom"/>
</dbReference>
<gene>
    <name evidence="4" type="ORF">RGQ13_04745</name>
</gene>
<evidence type="ECO:0000259" key="3">
    <source>
        <dbReference type="Pfam" id="PF01433"/>
    </source>
</evidence>
<keyword evidence="4" id="KW-0645">Protease</keyword>
<dbReference type="Proteomes" id="UP001258994">
    <property type="component" value="Chromosome"/>
</dbReference>
<name>A0ABY9TWT4_9GAMM</name>
<feature type="domain" description="Peptidase M1 membrane alanine aminopeptidase" evidence="3">
    <location>
        <begin position="386"/>
        <end position="592"/>
    </location>
</feature>
<evidence type="ECO:0000256" key="1">
    <source>
        <dbReference type="SAM" id="MobiDB-lite"/>
    </source>
</evidence>
<keyword evidence="5" id="KW-1185">Reference proteome</keyword>
<feature type="signal peptide" evidence="2">
    <location>
        <begin position="1"/>
        <end position="22"/>
    </location>
</feature>
<dbReference type="GO" id="GO:0004177">
    <property type="term" value="F:aminopeptidase activity"/>
    <property type="evidence" value="ECO:0007669"/>
    <property type="project" value="UniProtKB-KW"/>
</dbReference>
<keyword evidence="4" id="KW-0378">Hydrolase</keyword>
<feature type="region of interest" description="Disordered" evidence="1">
    <location>
        <begin position="119"/>
        <end position="138"/>
    </location>
</feature>
<sequence length="818" mass="94622">MNLRSLFIAASFTALFVSPAQATVVKQSKGDFEDKFRQLEEILPTPNDYRNAAGEPGKEYWQQQVDYKIKVQLDEANRRLSAKQTVTYHNNSPYRLKYLWLQLEQNRFKADSMSELTGDFGGIGRRGPATSKPSGSKPAKISFAELRKQQFYADNTLGYDVFNVTDKRGKALKVTLVGSQARIDLNEALDAGDDITFNIDFAFNILEENAVSARAGYEHFPDDAREGGNDIFLLAQWFPRLAAFSDYEAWHNKEFLGRGEFTLEFGNYDVEMTVPADHIVASTGVLQNESKVLTKQQRQRLEQAKTAKRPVFIVSEEEALENEKAGTNKSKTWHFKAENVRDFAWSSSRKFIWDAKGYAQGGDEQEHVMAMSYFPKEGGDLWKKYSTESVIHTMDVYSRYTFDYPYPVAISVNGPVGGMEYPMISFNGPRTKWHEDGTRTYTLAEKRFLIGVVIHEVGHNYFPMIVNSDERQWTWMDEGLNSFLDGVAGREWDHTIPWGVEPRDIIGYMKSDVQVPVMTQSDSVLNLGPNAYTKPAAALNILREVIMGRELFDFAFQEYAVRWKNKRPTPSDFFRTMEEASGIDLDWFWYGWFYTTDHVDISVDSVYKLRLDTKNPDIDYDRRRQEFNEKPSSLHVDRNTAAKVKTWLELNEDISDFHDDNDRWTVTNKERNKYKETLNKLEPWERKAFERAVKEDKNYYVINFSNLGGLVMPILLDLTYEDGSTESMHIPAEIWRRAPKNVSKLIVTEKGKNLVSVTVDPHWETADVNPDNNHFPRRIIESRIEAFKKEKSKKMEYRDIMHDSKIELKEPKAKVYKK</sequence>
<organism evidence="4 5">
    <name type="scientific">Thalassotalea psychrophila</name>
    <dbReference type="NCBI Taxonomy" id="3065647"/>
    <lineage>
        <taxon>Bacteria</taxon>
        <taxon>Pseudomonadati</taxon>
        <taxon>Pseudomonadota</taxon>
        <taxon>Gammaproteobacteria</taxon>
        <taxon>Alteromonadales</taxon>
        <taxon>Colwelliaceae</taxon>
        <taxon>Thalassotalea</taxon>
    </lineage>
</organism>
<dbReference type="Gene3D" id="1.10.390.10">
    <property type="entry name" value="Neutral Protease Domain 2"/>
    <property type="match status" value="1"/>
</dbReference>
<proteinExistence type="predicted"/>
<evidence type="ECO:0000313" key="4">
    <source>
        <dbReference type="EMBL" id="WNC73304.1"/>
    </source>
</evidence>
<dbReference type="CDD" id="cd09604">
    <property type="entry name" value="M1_APN_like"/>
    <property type="match status" value="1"/>
</dbReference>
<evidence type="ECO:0000256" key="2">
    <source>
        <dbReference type="SAM" id="SignalP"/>
    </source>
</evidence>
<accession>A0ABY9TWT4</accession>
<evidence type="ECO:0000313" key="5">
    <source>
        <dbReference type="Proteomes" id="UP001258994"/>
    </source>
</evidence>